<dbReference type="Proteomes" id="UP000617145">
    <property type="component" value="Unassembled WGS sequence"/>
</dbReference>
<keyword evidence="3 6" id="KW-0812">Transmembrane</keyword>
<feature type="transmembrane region" description="Helical" evidence="6">
    <location>
        <begin position="277"/>
        <end position="298"/>
    </location>
</feature>
<evidence type="ECO:0000256" key="3">
    <source>
        <dbReference type="ARBA" id="ARBA00022692"/>
    </source>
</evidence>
<keyword evidence="4 6" id="KW-1133">Transmembrane helix</keyword>
<evidence type="ECO:0000256" key="1">
    <source>
        <dbReference type="ARBA" id="ARBA00004651"/>
    </source>
</evidence>
<dbReference type="InterPro" id="IPR005495">
    <property type="entry name" value="LptG/LptF_permease"/>
</dbReference>
<evidence type="ECO:0000256" key="6">
    <source>
        <dbReference type="SAM" id="Phobius"/>
    </source>
</evidence>
<evidence type="ECO:0000256" key="2">
    <source>
        <dbReference type="ARBA" id="ARBA00022475"/>
    </source>
</evidence>
<dbReference type="Pfam" id="PF03739">
    <property type="entry name" value="LptF_LptG"/>
    <property type="match status" value="1"/>
</dbReference>
<keyword evidence="5 6" id="KW-0472">Membrane</keyword>
<keyword evidence="2" id="KW-1003">Cell membrane</keyword>
<keyword evidence="8" id="KW-1185">Reference proteome</keyword>
<comment type="subcellular location">
    <subcellularLocation>
        <location evidence="1">Cell membrane</location>
        <topology evidence="1">Multi-pass membrane protein</topology>
    </subcellularLocation>
</comment>
<dbReference type="AlphaFoldDB" id="A0A8J2ZKW6"/>
<protein>
    <submittedName>
        <fullName evidence="7">LPS export ABC transporter permease LptF</fullName>
    </submittedName>
</protein>
<feature type="transmembrane region" description="Helical" evidence="6">
    <location>
        <begin position="96"/>
        <end position="115"/>
    </location>
</feature>
<feature type="transmembrane region" description="Helical" evidence="6">
    <location>
        <begin position="41"/>
        <end position="69"/>
    </location>
</feature>
<organism evidence="7 8">
    <name type="scientific">Salipiger pallidus</name>
    <dbReference type="NCBI Taxonomy" id="1775170"/>
    <lineage>
        <taxon>Bacteria</taxon>
        <taxon>Pseudomonadati</taxon>
        <taxon>Pseudomonadota</taxon>
        <taxon>Alphaproteobacteria</taxon>
        <taxon>Rhodobacterales</taxon>
        <taxon>Roseobacteraceae</taxon>
        <taxon>Salipiger</taxon>
    </lineage>
</organism>
<evidence type="ECO:0000256" key="4">
    <source>
        <dbReference type="ARBA" id="ARBA00022989"/>
    </source>
</evidence>
<sequence>MLSQLMVVFGFFALVLVMVYWVNTSVGLFDELIADGHTAGIFLEFTMLALPGVIGIVLPMAAFGAAVYVTNRMSNDSELTVASATGLSPWRLARPVLVFGVIIGLMMAVLANALVPASVSQLRLREGEISNSVTARLLHEGTFLHPVSGITFYIRDITPEGELLDVFLSDRRSEDRVTTYTAETAFLLRENGASRLAMQSGIAQTLRLSDQTLSTTNFDDLTYDISEMVAAGGAKRRRAEQVPTLELLTQTAAVAEEVRDDPGELLEEAHGRIAQPLLCIVAALIGYAALMSASYSRFGVTKQVVGAIFLLVLVKVIESAVGGPVRANPALWPLIYVPALSGLLMALLLLYQAARPFRPGSPAAPDEDGTTA</sequence>
<reference evidence="7" key="2">
    <citation type="submission" date="2020-09" db="EMBL/GenBank/DDBJ databases">
        <authorList>
            <person name="Sun Q."/>
            <person name="Zhou Y."/>
        </authorList>
    </citation>
    <scope>NUCLEOTIDE SEQUENCE</scope>
    <source>
        <strain evidence="7">CGMCC 1.15762</strain>
    </source>
</reference>
<evidence type="ECO:0000313" key="8">
    <source>
        <dbReference type="Proteomes" id="UP000617145"/>
    </source>
</evidence>
<name>A0A8J2ZKW6_9RHOB</name>
<feature type="transmembrane region" description="Helical" evidence="6">
    <location>
        <begin position="304"/>
        <end position="322"/>
    </location>
</feature>
<evidence type="ECO:0000313" key="7">
    <source>
        <dbReference type="EMBL" id="GGG75318.1"/>
    </source>
</evidence>
<proteinExistence type="predicted"/>
<dbReference type="PANTHER" id="PTHR33529:SF6">
    <property type="entry name" value="YJGP_YJGQ FAMILY PERMEASE"/>
    <property type="match status" value="1"/>
</dbReference>
<feature type="transmembrane region" description="Helical" evidence="6">
    <location>
        <begin position="334"/>
        <end position="354"/>
    </location>
</feature>
<dbReference type="InterPro" id="IPR030922">
    <property type="entry name" value="LptF"/>
</dbReference>
<dbReference type="RefSeq" id="WP_188790914.1">
    <property type="nucleotide sequence ID" value="NZ_BMJV01000005.1"/>
</dbReference>
<reference evidence="7" key="1">
    <citation type="journal article" date="2014" name="Int. J. Syst. Evol. Microbiol.">
        <title>Complete genome sequence of Corynebacterium casei LMG S-19264T (=DSM 44701T), isolated from a smear-ripened cheese.</title>
        <authorList>
            <consortium name="US DOE Joint Genome Institute (JGI-PGF)"/>
            <person name="Walter F."/>
            <person name="Albersmeier A."/>
            <person name="Kalinowski J."/>
            <person name="Ruckert C."/>
        </authorList>
    </citation>
    <scope>NUCLEOTIDE SEQUENCE</scope>
    <source>
        <strain evidence="7">CGMCC 1.15762</strain>
    </source>
</reference>
<dbReference type="GO" id="GO:0055085">
    <property type="term" value="P:transmembrane transport"/>
    <property type="evidence" value="ECO:0007669"/>
    <property type="project" value="InterPro"/>
</dbReference>
<gene>
    <name evidence="7" type="ORF">GCM10011415_24810</name>
</gene>
<dbReference type="GO" id="GO:0015920">
    <property type="term" value="P:lipopolysaccharide transport"/>
    <property type="evidence" value="ECO:0007669"/>
    <property type="project" value="TreeGrafter"/>
</dbReference>
<accession>A0A8J2ZKW6</accession>
<comment type="caution">
    <text evidence="7">The sequence shown here is derived from an EMBL/GenBank/DDBJ whole genome shotgun (WGS) entry which is preliminary data.</text>
</comment>
<dbReference type="NCBIfam" id="TIGR04407">
    <property type="entry name" value="LptF_YjgP"/>
    <property type="match status" value="1"/>
</dbReference>
<feature type="transmembrane region" description="Helical" evidence="6">
    <location>
        <begin position="6"/>
        <end position="29"/>
    </location>
</feature>
<dbReference type="EMBL" id="BMJV01000005">
    <property type="protein sequence ID" value="GGG75318.1"/>
    <property type="molecule type" value="Genomic_DNA"/>
</dbReference>
<dbReference type="GO" id="GO:0043190">
    <property type="term" value="C:ATP-binding cassette (ABC) transporter complex"/>
    <property type="evidence" value="ECO:0007669"/>
    <property type="project" value="InterPro"/>
</dbReference>
<evidence type="ECO:0000256" key="5">
    <source>
        <dbReference type="ARBA" id="ARBA00023136"/>
    </source>
</evidence>
<dbReference type="PANTHER" id="PTHR33529">
    <property type="entry name" value="SLR0882 PROTEIN-RELATED"/>
    <property type="match status" value="1"/>
</dbReference>